<sequence length="390" mass="44332">MTNPIKYISQNTTITLKNNSGQIRCNIYRRKDVNRSPILVNYGPYGKDIQYKEPAPGVLDITSRATSEVFVDDVDWAAQRSWSMEVGFLGISYYAGGQWRVASSQPKGLACMIPWGLIQITTVTGVAMKAILSNTFTKWWWDRQVIGNQYERTGRAGDLSEKGLLANHNDQIIDNVKNRLRDEPYYASREYNMEHIQVPLLSYLRFITGRNVGFDNAKAERFFLTLDFRLQTQAPQSGLTVVTGHIVAHLNVFVCPDEGGPLPSETDLFLTLRYVSPSGEEIYYTSTVGDPTPLTKGWTRVSMRKVNEKHLRHREYLPYCDYYSTGVLPVMPGEVYPVDVEIWLSNVVVEKSGKLASEIFGHNYPLIGENHIHFRPVYENYVTLPLISSL</sequence>
<dbReference type="Gene3D" id="3.40.50.1820">
    <property type="entry name" value="alpha/beta hydrolase"/>
    <property type="match status" value="1"/>
</dbReference>
<dbReference type="AlphaFoldDB" id="A0A5N7CND9"/>
<dbReference type="Gene3D" id="1.10.3020.20">
    <property type="match status" value="1"/>
</dbReference>
<dbReference type="InterPro" id="IPR013736">
    <property type="entry name" value="Xaa-Pro_dipept_C"/>
</dbReference>
<protein>
    <submittedName>
        <fullName evidence="3">Galactose-binding domain-like protein</fullName>
    </submittedName>
</protein>
<dbReference type="SUPFAM" id="SSF53474">
    <property type="entry name" value="alpha/beta-Hydrolases"/>
    <property type="match status" value="1"/>
</dbReference>
<dbReference type="Pfam" id="PF02129">
    <property type="entry name" value="Peptidase_S15"/>
    <property type="match status" value="1"/>
</dbReference>
<dbReference type="GO" id="GO:0008239">
    <property type="term" value="F:dipeptidyl-peptidase activity"/>
    <property type="evidence" value="ECO:0007669"/>
    <property type="project" value="InterPro"/>
</dbReference>
<feature type="domain" description="Xaa-Pro dipeptidyl-peptidase C-terminal" evidence="2">
    <location>
        <begin position="138"/>
        <end position="383"/>
    </location>
</feature>
<dbReference type="SUPFAM" id="SSF49785">
    <property type="entry name" value="Galactose-binding domain-like"/>
    <property type="match status" value="1"/>
</dbReference>
<evidence type="ECO:0000256" key="1">
    <source>
        <dbReference type="ARBA" id="ARBA00022801"/>
    </source>
</evidence>
<dbReference type="Pfam" id="PF08530">
    <property type="entry name" value="PepX_C"/>
    <property type="match status" value="1"/>
</dbReference>
<dbReference type="Proteomes" id="UP000326877">
    <property type="component" value="Unassembled WGS sequence"/>
</dbReference>
<dbReference type="PANTHER" id="PTHR43056">
    <property type="entry name" value="PEPTIDASE S9 PROLYL OLIGOPEPTIDASE"/>
    <property type="match status" value="1"/>
</dbReference>
<dbReference type="InterPro" id="IPR008979">
    <property type="entry name" value="Galactose-bd-like_sf"/>
</dbReference>
<proteinExistence type="predicted"/>
<evidence type="ECO:0000259" key="2">
    <source>
        <dbReference type="SMART" id="SM00939"/>
    </source>
</evidence>
<name>A0A5N7CND9_PETAA</name>
<evidence type="ECO:0000313" key="3">
    <source>
        <dbReference type="EMBL" id="KAE8395033.1"/>
    </source>
</evidence>
<reference evidence="3" key="1">
    <citation type="submission" date="2019-04" db="EMBL/GenBank/DDBJ databases">
        <title>Friends and foes A comparative genomics studyof 23 Aspergillus species from section Flavi.</title>
        <authorList>
            <consortium name="DOE Joint Genome Institute"/>
            <person name="Kjaerbolling I."/>
            <person name="Vesth T."/>
            <person name="Frisvad J.C."/>
            <person name="Nybo J.L."/>
            <person name="Theobald S."/>
            <person name="Kildgaard S."/>
            <person name="Isbrandt T."/>
            <person name="Kuo A."/>
            <person name="Sato A."/>
            <person name="Lyhne E.K."/>
            <person name="Kogle M.E."/>
            <person name="Wiebenga A."/>
            <person name="Kun R.S."/>
            <person name="Lubbers R.J."/>
            <person name="Makela M.R."/>
            <person name="Barry K."/>
            <person name="Chovatia M."/>
            <person name="Clum A."/>
            <person name="Daum C."/>
            <person name="Haridas S."/>
            <person name="He G."/>
            <person name="LaButti K."/>
            <person name="Lipzen A."/>
            <person name="Mondo S."/>
            <person name="Riley R."/>
            <person name="Salamov A."/>
            <person name="Simmons B.A."/>
            <person name="Magnuson J.K."/>
            <person name="Henrissat B."/>
            <person name="Mortensen U.H."/>
            <person name="Larsen T.O."/>
            <person name="Devries R.P."/>
            <person name="Grigoriev I.V."/>
            <person name="Machida M."/>
            <person name="Baker S.E."/>
            <person name="Andersen M.R."/>
        </authorList>
    </citation>
    <scope>NUCLEOTIDE SEQUENCE [LARGE SCALE GENOMIC DNA]</scope>
    <source>
        <strain evidence="3">IBT 14317</strain>
    </source>
</reference>
<dbReference type="PANTHER" id="PTHR43056:SF10">
    <property type="entry name" value="COCE_NOND FAMILY, PUTATIVE (AFU_ORTHOLOGUE AFUA_7G00600)-RELATED"/>
    <property type="match status" value="1"/>
</dbReference>
<keyword evidence="1" id="KW-0378">Hydrolase</keyword>
<dbReference type="EMBL" id="ML735220">
    <property type="protein sequence ID" value="KAE8395033.1"/>
    <property type="molecule type" value="Genomic_DNA"/>
</dbReference>
<dbReference type="InterPro" id="IPR050585">
    <property type="entry name" value="Xaa-Pro_dipeptidyl-ppase/CocE"/>
</dbReference>
<gene>
    <name evidence="3" type="ORF">BDV23DRAFT_169050</name>
</gene>
<dbReference type="InterPro" id="IPR000383">
    <property type="entry name" value="Xaa-Pro-like_dom"/>
</dbReference>
<organism evidence="3">
    <name type="scientific">Petromyces alliaceus</name>
    <name type="common">Aspergillus alliaceus</name>
    <dbReference type="NCBI Taxonomy" id="209559"/>
    <lineage>
        <taxon>Eukaryota</taxon>
        <taxon>Fungi</taxon>
        <taxon>Dikarya</taxon>
        <taxon>Ascomycota</taxon>
        <taxon>Pezizomycotina</taxon>
        <taxon>Eurotiomycetes</taxon>
        <taxon>Eurotiomycetidae</taxon>
        <taxon>Eurotiales</taxon>
        <taxon>Aspergillaceae</taxon>
        <taxon>Aspergillus</taxon>
        <taxon>Aspergillus subgen. Circumdati</taxon>
    </lineage>
</organism>
<dbReference type="SMART" id="SM00939">
    <property type="entry name" value="PepX_C"/>
    <property type="match status" value="1"/>
</dbReference>
<accession>A0A5N7CND9</accession>
<dbReference type="InterPro" id="IPR029058">
    <property type="entry name" value="AB_hydrolase_fold"/>
</dbReference>
<dbReference type="OrthoDB" id="416441at2759"/>
<dbReference type="Gene3D" id="2.60.120.260">
    <property type="entry name" value="Galactose-binding domain-like"/>
    <property type="match status" value="1"/>
</dbReference>